<proteinExistence type="predicted"/>
<feature type="region of interest" description="Disordered" evidence="1">
    <location>
        <begin position="57"/>
        <end position="80"/>
    </location>
</feature>
<evidence type="ECO:0000256" key="1">
    <source>
        <dbReference type="SAM" id="MobiDB-lite"/>
    </source>
</evidence>
<evidence type="ECO:0000313" key="7">
    <source>
        <dbReference type="EMBL" id="CAF3791852.1"/>
    </source>
</evidence>
<dbReference type="Proteomes" id="UP000663866">
    <property type="component" value="Unassembled WGS sequence"/>
</dbReference>
<dbReference type="EMBL" id="CAJNRF010002616">
    <property type="protein sequence ID" value="CAF2040431.1"/>
    <property type="molecule type" value="Genomic_DNA"/>
</dbReference>
<accession>A0A816X744</accession>
<dbReference type="EMBL" id="CAJNRG010007006">
    <property type="protein sequence ID" value="CAF2090497.1"/>
    <property type="molecule type" value="Genomic_DNA"/>
</dbReference>
<organism evidence="6 12">
    <name type="scientific">Rotaria magnacalcarata</name>
    <dbReference type="NCBI Taxonomy" id="392030"/>
    <lineage>
        <taxon>Eukaryota</taxon>
        <taxon>Metazoa</taxon>
        <taxon>Spiralia</taxon>
        <taxon>Gnathifera</taxon>
        <taxon>Rotifera</taxon>
        <taxon>Eurotatoria</taxon>
        <taxon>Bdelloidea</taxon>
        <taxon>Philodinida</taxon>
        <taxon>Philodinidae</taxon>
        <taxon>Rotaria</taxon>
    </lineage>
</organism>
<evidence type="ECO:0000313" key="6">
    <source>
        <dbReference type="EMBL" id="CAF2143377.1"/>
    </source>
</evidence>
<evidence type="ECO:0000313" key="3">
    <source>
        <dbReference type="EMBL" id="CAF1583454.1"/>
    </source>
</evidence>
<evidence type="ECO:0000313" key="10">
    <source>
        <dbReference type="EMBL" id="CAF3937845.1"/>
    </source>
</evidence>
<evidence type="ECO:0000313" key="12">
    <source>
        <dbReference type="Proteomes" id="UP000663824"/>
    </source>
</evidence>
<dbReference type="EMBL" id="CAJOBF010004330">
    <property type="protein sequence ID" value="CAF4133713.1"/>
    <property type="molecule type" value="Genomic_DNA"/>
</dbReference>
<dbReference type="EMBL" id="CAJNOV010002965">
    <property type="protein sequence ID" value="CAF1124146.1"/>
    <property type="molecule type" value="Genomic_DNA"/>
</dbReference>
<protein>
    <submittedName>
        <fullName evidence="6">Uncharacterized protein</fullName>
    </submittedName>
</protein>
<reference evidence="6" key="1">
    <citation type="submission" date="2021-02" db="EMBL/GenBank/DDBJ databases">
        <authorList>
            <person name="Nowell W R."/>
        </authorList>
    </citation>
    <scope>NUCLEOTIDE SEQUENCE</scope>
</reference>
<dbReference type="Proteomes" id="UP000681967">
    <property type="component" value="Unassembled WGS sequence"/>
</dbReference>
<evidence type="ECO:0000313" key="2">
    <source>
        <dbReference type="EMBL" id="CAF1124146.1"/>
    </source>
</evidence>
<comment type="caution">
    <text evidence="6">The sequence shown here is derived from an EMBL/GenBank/DDBJ whole genome shotgun (WGS) entry which is preliminary data.</text>
</comment>
<dbReference type="Proteomes" id="UP000681720">
    <property type="component" value="Unassembled WGS sequence"/>
</dbReference>
<gene>
    <name evidence="7" type="ORF">BYL167_LOCUS2496</name>
    <name evidence="2" type="ORF">CJN711_LOCUS8223</name>
    <name evidence="10" type="ORF">GIL414_LOCUS8416</name>
    <name evidence="3" type="ORF">KQP761_LOCUS20394</name>
    <name evidence="6" type="ORF">MBJ925_LOCUS29906</name>
    <name evidence="9" type="ORF">OVN521_LOCUS6959</name>
    <name evidence="8" type="ORF">SMN809_LOCUS1404</name>
    <name evidence="11" type="ORF">UXM345_LOCUS24147</name>
    <name evidence="4" type="ORF">WKI299_LOCUS8235</name>
    <name evidence="5" type="ORF">XDN619_LOCUS16490</name>
</gene>
<dbReference type="Proteomes" id="UP000663855">
    <property type="component" value="Unassembled WGS sequence"/>
</dbReference>
<evidence type="ECO:0000313" key="8">
    <source>
        <dbReference type="EMBL" id="CAF3805158.1"/>
    </source>
</evidence>
<evidence type="ECO:0000313" key="4">
    <source>
        <dbReference type="EMBL" id="CAF2040431.1"/>
    </source>
</evidence>
<sequence length="80" mass="9002">MTDNSSSIIDNLNWKVSDLCLCPYSEDENHPLTDLQIRIEEQQEPLSTIDEHDIIPPPPLPFPVLNPNDNNDALSSTLMS</sequence>
<dbReference type="Proteomes" id="UP000663842">
    <property type="component" value="Unassembled WGS sequence"/>
</dbReference>
<dbReference type="EMBL" id="CAJOBI010000213">
    <property type="protein sequence ID" value="CAF3805158.1"/>
    <property type="molecule type" value="Genomic_DNA"/>
</dbReference>
<dbReference type="AlphaFoldDB" id="A0A816X744"/>
<evidence type="ECO:0000313" key="13">
    <source>
        <dbReference type="Proteomes" id="UP000663866"/>
    </source>
</evidence>
<evidence type="ECO:0000313" key="5">
    <source>
        <dbReference type="EMBL" id="CAF2090497.1"/>
    </source>
</evidence>
<dbReference type="EMBL" id="CAJOBJ010002732">
    <property type="protein sequence ID" value="CAF3937845.1"/>
    <property type="molecule type" value="Genomic_DNA"/>
</dbReference>
<dbReference type="Proteomes" id="UP000663856">
    <property type="component" value="Unassembled WGS sequence"/>
</dbReference>
<dbReference type="EMBL" id="CAJNRE010016094">
    <property type="protein sequence ID" value="CAF2143377.1"/>
    <property type="molecule type" value="Genomic_DNA"/>
</dbReference>
<dbReference type="Proteomes" id="UP000663887">
    <property type="component" value="Unassembled WGS sequence"/>
</dbReference>
<dbReference type="EMBL" id="CAJOBG010000748">
    <property type="protein sequence ID" value="CAF3853197.1"/>
    <property type="molecule type" value="Genomic_DNA"/>
</dbReference>
<dbReference type="Proteomes" id="UP000663824">
    <property type="component" value="Unassembled WGS sequence"/>
</dbReference>
<dbReference type="Proteomes" id="UP000676336">
    <property type="component" value="Unassembled WGS sequence"/>
</dbReference>
<dbReference type="EMBL" id="CAJNOW010010629">
    <property type="protein sequence ID" value="CAF1583454.1"/>
    <property type="molecule type" value="Genomic_DNA"/>
</dbReference>
<name>A0A816X744_9BILA</name>
<evidence type="ECO:0000313" key="9">
    <source>
        <dbReference type="EMBL" id="CAF3853197.1"/>
    </source>
</evidence>
<keyword evidence="13" id="KW-1185">Reference proteome</keyword>
<dbReference type="EMBL" id="CAJOBH010000438">
    <property type="protein sequence ID" value="CAF3791852.1"/>
    <property type="molecule type" value="Genomic_DNA"/>
</dbReference>
<dbReference type="Proteomes" id="UP000663834">
    <property type="component" value="Unassembled WGS sequence"/>
</dbReference>
<evidence type="ECO:0000313" key="11">
    <source>
        <dbReference type="EMBL" id="CAF4133713.1"/>
    </source>
</evidence>